<protein>
    <submittedName>
        <fullName evidence="1">Cyclase family protein</fullName>
    </submittedName>
</protein>
<dbReference type="GO" id="GO:0004061">
    <property type="term" value="F:arylformamidase activity"/>
    <property type="evidence" value="ECO:0007669"/>
    <property type="project" value="InterPro"/>
</dbReference>
<dbReference type="Pfam" id="PF04199">
    <property type="entry name" value="Cyclase"/>
    <property type="match status" value="1"/>
</dbReference>
<comment type="caution">
    <text evidence="1">The sequence shown here is derived from an EMBL/GenBank/DDBJ whole genome shotgun (WGS) entry which is preliminary data.</text>
</comment>
<evidence type="ECO:0000313" key="1">
    <source>
        <dbReference type="EMBL" id="HJB13009.1"/>
    </source>
</evidence>
<dbReference type="GO" id="GO:0019441">
    <property type="term" value="P:L-tryptophan catabolic process to kynurenine"/>
    <property type="evidence" value="ECO:0007669"/>
    <property type="project" value="InterPro"/>
</dbReference>
<dbReference type="InterPro" id="IPR037175">
    <property type="entry name" value="KFase_sf"/>
</dbReference>
<reference evidence="1" key="1">
    <citation type="journal article" date="2021" name="PeerJ">
        <title>Extensive microbial diversity within the chicken gut microbiome revealed by metagenomics and culture.</title>
        <authorList>
            <person name="Gilroy R."/>
            <person name="Ravi A."/>
            <person name="Getino M."/>
            <person name="Pursley I."/>
            <person name="Horton D.L."/>
            <person name="Alikhan N.F."/>
            <person name="Baker D."/>
            <person name="Gharbi K."/>
            <person name="Hall N."/>
            <person name="Watson M."/>
            <person name="Adriaenssens E.M."/>
            <person name="Foster-Nyarko E."/>
            <person name="Jarju S."/>
            <person name="Secka A."/>
            <person name="Antonio M."/>
            <person name="Oren A."/>
            <person name="Chaudhuri R.R."/>
            <person name="La Ragione R."/>
            <person name="Hildebrand F."/>
            <person name="Pallen M.J."/>
        </authorList>
    </citation>
    <scope>NUCLEOTIDE SEQUENCE</scope>
    <source>
        <strain evidence="1">ChiBcec18-1249</strain>
    </source>
</reference>
<accession>A0A9D2RR24</accession>
<dbReference type="Gene3D" id="3.50.30.50">
    <property type="entry name" value="Putative cyclase"/>
    <property type="match status" value="1"/>
</dbReference>
<organism evidence="1 2">
    <name type="scientific">Candidatus Oscillibacter excrementigallinarum</name>
    <dbReference type="NCBI Taxonomy" id="2838716"/>
    <lineage>
        <taxon>Bacteria</taxon>
        <taxon>Bacillati</taxon>
        <taxon>Bacillota</taxon>
        <taxon>Clostridia</taxon>
        <taxon>Eubacteriales</taxon>
        <taxon>Oscillospiraceae</taxon>
        <taxon>Oscillibacter</taxon>
    </lineage>
</organism>
<name>A0A9D2RR24_9FIRM</name>
<dbReference type="EMBL" id="DWZJ01000037">
    <property type="protein sequence ID" value="HJB13009.1"/>
    <property type="molecule type" value="Genomic_DNA"/>
</dbReference>
<dbReference type="AlphaFoldDB" id="A0A9D2RR24"/>
<dbReference type="InterPro" id="IPR007325">
    <property type="entry name" value="KFase/CYL"/>
</dbReference>
<dbReference type="PANTHER" id="PTHR31118:SF12">
    <property type="entry name" value="CYCLASE-LIKE PROTEIN 2"/>
    <property type="match status" value="1"/>
</dbReference>
<sequence length="224" mass="24595">MIIDLTHTITPEMPMYPGSAAPSIKPTGSLTRDGFRETQLTIASHTGTHMDAPSHMLPLGSTLEVLPASQFCGRAVVLDVSDLPPRSIITADYLRAQNGTIRSADFVLFYTGWEKKWGTDAYYDDDFPVPDQEAAKYLVSCGLKGVGTDALSVDTLRDEEFLAHKTLLEGGLVILESLCLKKVAGRKDLMLFALPLKFENADGAPVRAIAEFRDFPEEKEMETL</sequence>
<proteinExistence type="predicted"/>
<gene>
    <name evidence="1" type="ORF">H9787_04790</name>
</gene>
<dbReference type="SUPFAM" id="SSF102198">
    <property type="entry name" value="Putative cyclase"/>
    <property type="match status" value="1"/>
</dbReference>
<dbReference type="Proteomes" id="UP000823824">
    <property type="component" value="Unassembled WGS sequence"/>
</dbReference>
<evidence type="ECO:0000313" key="2">
    <source>
        <dbReference type="Proteomes" id="UP000823824"/>
    </source>
</evidence>
<dbReference type="PANTHER" id="PTHR31118">
    <property type="entry name" value="CYCLASE-LIKE PROTEIN 2"/>
    <property type="match status" value="1"/>
</dbReference>
<reference evidence="1" key="2">
    <citation type="submission" date="2021-04" db="EMBL/GenBank/DDBJ databases">
        <authorList>
            <person name="Gilroy R."/>
        </authorList>
    </citation>
    <scope>NUCLEOTIDE SEQUENCE</scope>
    <source>
        <strain evidence="1">ChiBcec18-1249</strain>
    </source>
</reference>